<dbReference type="AlphaFoldDB" id="A0A562K864"/>
<feature type="transmembrane region" description="Helical" evidence="1">
    <location>
        <begin position="12"/>
        <end position="35"/>
    </location>
</feature>
<keyword evidence="1" id="KW-1133">Transmembrane helix</keyword>
<comment type="caution">
    <text evidence="2">The sequence shown here is derived from an EMBL/GenBank/DDBJ whole genome shotgun (WGS) entry which is preliminary data.</text>
</comment>
<keyword evidence="1" id="KW-0812">Transmembrane</keyword>
<dbReference type="EMBL" id="VLKK01000014">
    <property type="protein sequence ID" value="TWH91610.1"/>
    <property type="molecule type" value="Genomic_DNA"/>
</dbReference>
<evidence type="ECO:0000313" key="3">
    <source>
        <dbReference type="Proteomes" id="UP000316624"/>
    </source>
</evidence>
<organism evidence="2 3">
    <name type="scientific">Sphingobium wenxiniae (strain DSM 21828 / CGMCC 1.7748 / JZ-1)</name>
    <dbReference type="NCBI Taxonomy" id="595605"/>
    <lineage>
        <taxon>Bacteria</taxon>
        <taxon>Pseudomonadati</taxon>
        <taxon>Pseudomonadota</taxon>
        <taxon>Alphaproteobacteria</taxon>
        <taxon>Sphingomonadales</taxon>
        <taxon>Sphingomonadaceae</taxon>
        <taxon>Sphingobium</taxon>
    </lineage>
</organism>
<keyword evidence="1" id="KW-0472">Membrane</keyword>
<proteinExistence type="predicted"/>
<evidence type="ECO:0000256" key="1">
    <source>
        <dbReference type="SAM" id="Phobius"/>
    </source>
</evidence>
<dbReference type="RefSeq" id="WP_184205008.1">
    <property type="nucleotide sequence ID" value="NZ_JACIIY010000025.1"/>
</dbReference>
<gene>
    <name evidence="2" type="ORF">IQ35_03123</name>
</gene>
<accession>A0A562K864</accession>
<dbReference type="Proteomes" id="UP000316624">
    <property type="component" value="Unassembled WGS sequence"/>
</dbReference>
<evidence type="ECO:0000313" key="2">
    <source>
        <dbReference type="EMBL" id="TWH91610.1"/>
    </source>
</evidence>
<protein>
    <submittedName>
        <fullName evidence="2">Uncharacterized protein</fullName>
    </submittedName>
</protein>
<keyword evidence="3" id="KW-1185">Reference proteome</keyword>
<sequence length="54" mass="6030">MFNDVMLARRSALSLSRNLMVITLVIAIGTQYAVITEEDRDANLQIVAEFDPFG</sequence>
<reference evidence="2 3" key="1">
    <citation type="journal article" date="2015" name="Stand. Genomic Sci.">
        <title>Genomic Encyclopedia of Bacterial and Archaeal Type Strains, Phase III: the genomes of soil and plant-associated and newly described type strains.</title>
        <authorList>
            <person name="Whitman W.B."/>
            <person name="Woyke T."/>
            <person name="Klenk H.P."/>
            <person name="Zhou Y."/>
            <person name="Lilburn T.G."/>
            <person name="Beck B.J."/>
            <person name="De Vos P."/>
            <person name="Vandamme P."/>
            <person name="Eisen J.A."/>
            <person name="Garrity G."/>
            <person name="Hugenholtz P."/>
            <person name="Kyrpides N.C."/>
        </authorList>
    </citation>
    <scope>NUCLEOTIDE SEQUENCE [LARGE SCALE GENOMIC DNA]</scope>
    <source>
        <strain evidence="2 3">CGMCC 1.7748</strain>
    </source>
</reference>
<name>A0A562K864_SPHWJ</name>